<evidence type="ECO:0000313" key="2">
    <source>
        <dbReference type="Proteomes" id="UP001519887"/>
    </source>
</evidence>
<dbReference type="PANTHER" id="PTHR43649:SF27">
    <property type="entry name" value="EXTRACELLULAR SOLUTE-BINDING PROTEIN FAMILY 1"/>
    <property type="match status" value="1"/>
</dbReference>
<dbReference type="Pfam" id="PF13416">
    <property type="entry name" value="SBP_bac_8"/>
    <property type="match status" value="1"/>
</dbReference>
<dbReference type="InterPro" id="IPR050490">
    <property type="entry name" value="Bact_solute-bd_prot1"/>
</dbReference>
<dbReference type="InterPro" id="IPR006059">
    <property type="entry name" value="SBP"/>
</dbReference>
<protein>
    <submittedName>
        <fullName evidence="1">Extracellular solute-binding protein</fullName>
    </submittedName>
</protein>
<gene>
    <name evidence="1" type="ORF">K0U00_43955</name>
</gene>
<feature type="non-terminal residue" evidence="1">
    <location>
        <position position="1"/>
    </location>
</feature>
<sequence>LSGFSDFEQVREQFDESAMVPYEYNGSYYALPEQQTFPMLFYRTDILENELHLAVPQTWEDVYGMLPTLQKHNLQFGLPQKPLDSLGNDLVTTNIITLPPNPAMAMFLFQHGGEFYKDGGMASGLDSETAIQQFKQWTDFYVNYKIPIAADFANRFRTGEMPIGIVDYTMYNKLSVFAPEIKGLWSFAPVPGTAAGDGTIHREVGSGGSSAVMFKGTKNKEAAWAFMKWWTGTDTQVAF</sequence>
<feature type="non-terminal residue" evidence="1">
    <location>
        <position position="239"/>
    </location>
</feature>
<organism evidence="1 2">
    <name type="scientific">Paenibacillus sepulcri</name>
    <dbReference type="NCBI Taxonomy" id="359917"/>
    <lineage>
        <taxon>Bacteria</taxon>
        <taxon>Bacillati</taxon>
        <taxon>Bacillota</taxon>
        <taxon>Bacilli</taxon>
        <taxon>Bacillales</taxon>
        <taxon>Paenibacillaceae</taxon>
        <taxon>Paenibacillus</taxon>
    </lineage>
</organism>
<dbReference type="SUPFAM" id="SSF53850">
    <property type="entry name" value="Periplasmic binding protein-like II"/>
    <property type="match status" value="1"/>
</dbReference>
<reference evidence="1 2" key="1">
    <citation type="submission" date="2021-07" db="EMBL/GenBank/DDBJ databases">
        <title>Paenibacillus radiodurans sp. nov., isolated from the southeastern edge of Tengger Desert.</title>
        <authorList>
            <person name="Zhang G."/>
        </authorList>
    </citation>
    <scope>NUCLEOTIDE SEQUENCE [LARGE SCALE GENOMIC DNA]</scope>
    <source>
        <strain evidence="1 2">CCM 7311</strain>
    </source>
</reference>
<dbReference type="PANTHER" id="PTHR43649">
    <property type="entry name" value="ARABINOSE-BINDING PROTEIN-RELATED"/>
    <property type="match status" value="1"/>
</dbReference>
<accession>A0ABS7CJB5</accession>
<comment type="caution">
    <text evidence="1">The sequence shown here is derived from an EMBL/GenBank/DDBJ whole genome shotgun (WGS) entry which is preliminary data.</text>
</comment>
<proteinExistence type="predicted"/>
<evidence type="ECO:0000313" key="1">
    <source>
        <dbReference type="EMBL" id="MBW7461034.1"/>
    </source>
</evidence>
<keyword evidence="2" id="KW-1185">Reference proteome</keyword>
<dbReference type="Proteomes" id="UP001519887">
    <property type="component" value="Unassembled WGS sequence"/>
</dbReference>
<dbReference type="Gene3D" id="3.40.190.10">
    <property type="entry name" value="Periplasmic binding protein-like II"/>
    <property type="match status" value="1"/>
</dbReference>
<name>A0ABS7CJB5_9BACL</name>
<dbReference type="EMBL" id="JAHZIK010002639">
    <property type="protein sequence ID" value="MBW7461034.1"/>
    <property type="molecule type" value="Genomic_DNA"/>
</dbReference>